<dbReference type="AlphaFoldDB" id="A0A1R1YRZ1"/>
<feature type="compositionally biased region" description="Polar residues" evidence="1">
    <location>
        <begin position="1"/>
        <end position="10"/>
    </location>
</feature>
<evidence type="ECO:0000313" key="2">
    <source>
        <dbReference type="EMBL" id="OMJ29615.1"/>
    </source>
</evidence>
<feature type="compositionally biased region" description="Basic and acidic residues" evidence="1">
    <location>
        <begin position="122"/>
        <end position="139"/>
    </location>
</feature>
<accession>A0A1R1YRZ1</accession>
<evidence type="ECO:0000313" key="3">
    <source>
        <dbReference type="Proteomes" id="UP000187429"/>
    </source>
</evidence>
<reference evidence="3" key="1">
    <citation type="submission" date="2017-01" db="EMBL/GenBank/DDBJ databases">
        <authorList>
            <person name="Wang Y."/>
            <person name="White M."/>
            <person name="Kvist S."/>
            <person name="Moncalvo J.-M."/>
        </authorList>
    </citation>
    <scope>NUCLEOTIDE SEQUENCE [LARGE SCALE GENOMIC DNA]</scope>
    <source>
        <strain evidence="3">ID-206-W2</strain>
    </source>
</reference>
<protein>
    <submittedName>
        <fullName evidence="2">Uncharacterized protein</fullName>
    </submittedName>
</protein>
<proteinExistence type="predicted"/>
<evidence type="ECO:0000256" key="1">
    <source>
        <dbReference type="SAM" id="MobiDB-lite"/>
    </source>
</evidence>
<dbReference type="EMBL" id="LSSM01000235">
    <property type="protein sequence ID" value="OMJ29615.1"/>
    <property type="molecule type" value="Genomic_DNA"/>
</dbReference>
<keyword evidence="3" id="KW-1185">Reference proteome</keyword>
<organism evidence="2 3">
    <name type="scientific">Smittium culicis</name>
    <dbReference type="NCBI Taxonomy" id="133412"/>
    <lineage>
        <taxon>Eukaryota</taxon>
        <taxon>Fungi</taxon>
        <taxon>Fungi incertae sedis</taxon>
        <taxon>Zoopagomycota</taxon>
        <taxon>Kickxellomycotina</taxon>
        <taxon>Harpellomycetes</taxon>
        <taxon>Harpellales</taxon>
        <taxon>Legeriomycetaceae</taxon>
        <taxon>Smittium</taxon>
    </lineage>
</organism>
<feature type="compositionally biased region" description="Basic and acidic residues" evidence="1">
    <location>
        <begin position="11"/>
        <end position="21"/>
    </location>
</feature>
<dbReference type="OrthoDB" id="20835at2759"/>
<feature type="compositionally biased region" description="Polar residues" evidence="1">
    <location>
        <begin position="106"/>
        <end position="117"/>
    </location>
</feature>
<name>A0A1R1YRZ1_9FUNG</name>
<feature type="region of interest" description="Disordered" evidence="1">
    <location>
        <begin position="1"/>
        <end position="139"/>
    </location>
</feature>
<comment type="caution">
    <text evidence="2">The sequence shown here is derived from an EMBL/GenBank/DDBJ whole genome shotgun (WGS) entry which is preliminary data.</text>
</comment>
<gene>
    <name evidence="2" type="ORF">AYI69_g873</name>
</gene>
<sequence length="173" mass="18976">MKKQSNQKSENQSKDSSKKSLDSSLGKVNSSSGISSLVQKPSKSKKKSKKSSTSLVNKIANSSNLPEQVAKTKILSQPQSQTTSSSTSNPPKIQKSNIQVIDATGKGSNPLNQQIDSQLKIKNPDLKNLKDDPFSDIRGSKTRLTDDNMRIFYYDDLKIGEGDGGTPLFFYFK</sequence>
<dbReference type="Proteomes" id="UP000187429">
    <property type="component" value="Unassembled WGS sequence"/>
</dbReference>
<feature type="compositionally biased region" description="Low complexity" evidence="1">
    <location>
        <begin position="76"/>
        <end position="91"/>
    </location>
</feature>